<reference evidence="2 3" key="1">
    <citation type="submission" date="2017-03" db="EMBL/GenBank/DDBJ databases">
        <title>An alternative strategy for trypanosome survival in the mammalian bloodstream revealed through genome and transcriptome analysis of the ubiquitous bovine parasite Trypanosoma (Megatrypanum) theileri.</title>
        <authorList>
            <person name="Kelly S."/>
            <person name="Ivens A."/>
            <person name="Mott A."/>
            <person name="O'Neill E."/>
            <person name="Emms D."/>
            <person name="Macleod O."/>
            <person name="Voorheis P."/>
            <person name="Matthews J."/>
            <person name="Matthews K."/>
            <person name="Carrington M."/>
        </authorList>
    </citation>
    <scope>NUCLEOTIDE SEQUENCE [LARGE SCALE GENOMIC DNA]</scope>
    <source>
        <strain evidence="2">Edinburgh</strain>
    </source>
</reference>
<name>A0A1X0P3A7_9TRYP</name>
<dbReference type="OrthoDB" id="266940at2759"/>
<evidence type="ECO:0000313" key="3">
    <source>
        <dbReference type="Proteomes" id="UP000192257"/>
    </source>
</evidence>
<dbReference type="GeneID" id="39983005"/>
<dbReference type="Proteomes" id="UP000192257">
    <property type="component" value="Unassembled WGS sequence"/>
</dbReference>
<organism evidence="2 3">
    <name type="scientific">Trypanosoma theileri</name>
    <dbReference type="NCBI Taxonomy" id="67003"/>
    <lineage>
        <taxon>Eukaryota</taxon>
        <taxon>Discoba</taxon>
        <taxon>Euglenozoa</taxon>
        <taxon>Kinetoplastea</taxon>
        <taxon>Metakinetoplastina</taxon>
        <taxon>Trypanosomatida</taxon>
        <taxon>Trypanosomatidae</taxon>
        <taxon>Trypanosoma</taxon>
    </lineage>
</organism>
<accession>A0A1X0P3A7</accession>
<feature type="compositionally biased region" description="Pro residues" evidence="1">
    <location>
        <begin position="693"/>
        <end position="706"/>
    </location>
</feature>
<feature type="region of interest" description="Disordered" evidence="1">
    <location>
        <begin position="687"/>
        <end position="722"/>
    </location>
</feature>
<feature type="compositionally biased region" description="Low complexity" evidence="1">
    <location>
        <begin position="707"/>
        <end position="716"/>
    </location>
</feature>
<protein>
    <submittedName>
        <fullName evidence="2">Uncharacterized protein</fullName>
    </submittedName>
</protein>
<evidence type="ECO:0000256" key="1">
    <source>
        <dbReference type="SAM" id="MobiDB-lite"/>
    </source>
</evidence>
<dbReference type="RefSeq" id="XP_028885249.1">
    <property type="nucleotide sequence ID" value="XM_029023225.1"/>
</dbReference>
<feature type="region of interest" description="Disordered" evidence="1">
    <location>
        <begin position="1074"/>
        <end position="1093"/>
    </location>
</feature>
<dbReference type="AlphaFoldDB" id="A0A1X0P3A7"/>
<comment type="caution">
    <text evidence="2">The sequence shown here is derived from an EMBL/GenBank/DDBJ whole genome shotgun (WGS) entry which is preliminary data.</text>
</comment>
<feature type="region of interest" description="Disordered" evidence="1">
    <location>
        <begin position="638"/>
        <end position="670"/>
    </location>
</feature>
<sequence>MKRDAWLAVLQSMPWVPCAESSGLPRYRAVEAYHCTYCAYTVCASCYNAIPTGLLLSARESNSTVRGSGGQKQQQQQHYNGTNEDEFCKPQCFLCRRGVLVLESAPVYEWTCEGPRPARRLLRGVDASYDMDVVQRYYTMKEQREKRAHSKAPLIAHFHSADPPHWHFASNSNSNSSSTSYNNIHNKNGTPVDVFGSGATCRRPSCEEGSGFVFSIENPRMQQSCVWCAVNRQLRDNHPSLLGDATITPLQTFWCPPSLPGIPPRLFRVEVPYGVYGLHNVHALALYLTDDIFRKATTKLQMSNGNAKTMGENSEQQKQSLHGQLTSGKVLPRDVVRPLIIVDILHRVASSEPLRGLLDVRWFISHVLKDSQNTSPELRSQRSVIAEEHSDTKKSQEECEVVRNEGKMREGNAQEIKGQPENLSSTTVQIPECDEKEEKEKEENKDGNYTFTSWPYGLRCDELLLTVDHLLHGRSVGVYGIASKYFFLQHVSQSAELRYHGVVEVDGYRSTNHQVVRQLRDVRKHLADQQQRAERELLRSLFQQSAHAEPYGVDDRSGAPAREAQQEQEEKEEEEDHQQEEHYYHSVDSSPQCSQRSQSYRTPVRSLARHDGMSQSRRRYTNEMNTNVDDALFTLKSSRLATPPPPPPSSSSTQEIKGGLPPCSPAPHAGQREDSIILVQGDEQEMGIRGRPPLYPPNRQHPPPPTTETQQQQQTQKGSSDRMCFADRISHSDEKGRTWSRWHWLREHSNWNFDVPFRSAHTNKRPREEGEKEKEETSKQQQQQELSSHERGPRVPRFVISPEILKPLRLACRAPLRSCISWMSLPSLTAHHLISDKLPSPATGITPPLRSGYDNTPAGRHTLLIVHGVDQLDATLLLELQSIAREYPYRIVLLCSFDDPKWPTSNSAALLDPFRMSYVHLRSLLLPRVHEMSGINSLALLTEMEASAAGGGKFGNYNNRGRNSTGGFAGGAGLPLHDTIRRILFSLPATFSELLRCMIARQEAAGENVFIPVSLHQQHFDECGLMVSMGRLKAIERELTSNRLAIFNSAENKLLIPQHRRLLKVLEEVEAQRRGSNAAADGTGGGVSAPVEA</sequence>
<dbReference type="EMBL" id="NBCO01000006">
    <property type="protein sequence ID" value="ORC91183.1"/>
    <property type="molecule type" value="Genomic_DNA"/>
</dbReference>
<feature type="region of interest" description="Disordered" evidence="1">
    <location>
        <begin position="548"/>
        <end position="624"/>
    </location>
</feature>
<proteinExistence type="predicted"/>
<dbReference type="VEuPathDB" id="TriTrypDB:TM35_000061880"/>
<feature type="compositionally biased region" description="Basic and acidic residues" evidence="1">
    <location>
        <begin position="436"/>
        <end position="446"/>
    </location>
</feature>
<feature type="compositionally biased region" description="Basic and acidic residues" evidence="1">
    <location>
        <begin position="765"/>
        <end position="778"/>
    </location>
</feature>
<feature type="region of interest" description="Disordered" evidence="1">
    <location>
        <begin position="756"/>
        <end position="793"/>
    </location>
</feature>
<feature type="compositionally biased region" description="Polar residues" evidence="1">
    <location>
        <begin position="587"/>
        <end position="601"/>
    </location>
</feature>
<keyword evidence="3" id="KW-1185">Reference proteome</keyword>
<gene>
    <name evidence="2" type="ORF">TM35_000061880</name>
</gene>
<feature type="region of interest" description="Disordered" evidence="1">
    <location>
        <begin position="305"/>
        <end position="326"/>
    </location>
</feature>
<feature type="region of interest" description="Disordered" evidence="1">
    <location>
        <begin position="416"/>
        <end position="446"/>
    </location>
</feature>
<feature type="compositionally biased region" description="Acidic residues" evidence="1">
    <location>
        <begin position="566"/>
        <end position="578"/>
    </location>
</feature>
<evidence type="ECO:0000313" key="2">
    <source>
        <dbReference type="EMBL" id="ORC91183.1"/>
    </source>
</evidence>